<reference evidence="1 2" key="1">
    <citation type="submission" date="2023-02" db="EMBL/GenBank/DDBJ databases">
        <title>Genome sequence of Lacticaseibacillus sp. KACC 23028.</title>
        <authorList>
            <person name="Kim S."/>
            <person name="Heo J."/>
            <person name="Kwon S.-W."/>
        </authorList>
    </citation>
    <scope>NUCLEOTIDE SEQUENCE [LARGE SCALE GENOMIC DNA]</scope>
    <source>
        <strain evidence="1 2">KACC 23028</strain>
    </source>
</reference>
<dbReference type="EMBL" id="CP117884">
    <property type="protein sequence ID" value="WDF82401.1"/>
    <property type="molecule type" value="Genomic_DNA"/>
</dbReference>
<name>A0ABY7WTT7_9LACO</name>
<sequence>MPVMMHIWLQLADNSGRLIKEYTYKDGKFGLILTSQPDQGLRLDTATGSMATNTVKIIDQLLAQRGDNDPLPDAELAAARKVIQTNTKLAIKLTR</sequence>
<organism evidence="1 2">
    <name type="scientific">Lacticaseibacillus pabuli</name>
    <dbReference type="NCBI Taxonomy" id="3025672"/>
    <lineage>
        <taxon>Bacteria</taxon>
        <taxon>Bacillati</taxon>
        <taxon>Bacillota</taxon>
        <taxon>Bacilli</taxon>
        <taxon>Lactobacillales</taxon>
        <taxon>Lactobacillaceae</taxon>
        <taxon>Lacticaseibacillus</taxon>
    </lineage>
</organism>
<keyword evidence="2" id="KW-1185">Reference proteome</keyword>
<proteinExistence type="predicted"/>
<accession>A0ABY7WTT7</accession>
<evidence type="ECO:0008006" key="3">
    <source>
        <dbReference type="Google" id="ProtNLM"/>
    </source>
</evidence>
<gene>
    <name evidence="1" type="ORF">PQ472_10990</name>
</gene>
<dbReference type="Proteomes" id="UP001220377">
    <property type="component" value="Chromosome"/>
</dbReference>
<evidence type="ECO:0000313" key="1">
    <source>
        <dbReference type="EMBL" id="WDF82401.1"/>
    </source>
</evidence>
<dbReference type="RefSeq" id="WP_274259822.1">
    <property type="nucleotide sequence ID" value="NZ_CP117884.1"/>
</dbReference>
<protein>
    <recommendedName>
        <fullName evidence="3">YD repeat-containing protein</fullName>
    </recommendedName>
</protein>
<evidence type="ECO:0000313" key="2">
    <source>
        <dbReference type="Proteomes" id="UP001220377"/>
    </source>
</evidence>